<gene>
    <name evidence="2" type="ORF">TBCH5v1_1526</name>
</gene>
<dbReference type="GeneID" id="10041602"/>
<dbReference type="PANTHER" id="PTHR13696:SF99">
    <property type="entry name" value="COBYRINIC ACID AC-DIAMIDE SYNTHASE"/>
    <property type="match status" value="1"/>
</dbReference>
<protein>
    <recommendedName>
        <fullName evidence="1">AAA domain-containing protein</fullName>
    </recommendedName>
</protein>
<accession>A0A0S1XCD0</accession>
<dbReference type="Pfam" id="PF13614">
    <property type="entry name" value="AAA_31"/>
    <property type="match status" value="1"/>
</dbReference>
<dbReference type="GeneID" id="26136769"/>
<dbReference type="PATRIC" id="fig|55802.8.peg.1504"/>
<dbReference type="InterPro" id="IPR050678">
    <property type="entry name" value="DNA_Partitioning_ATPase"/>
</dbReference>
<dbReference type="EMBL" id="CP013050">
    <property type="protein sequence ID" value="ALM75441.1"/>
    <property type="molecule type" value="Genomic_DNA"/>
</dbReference>
<evidence type="ECO:0000259" key="1">
    <source>
        <dbReference type="Pfam" id="PF13614"/>
    </source>
</evidence>
<dbReference type="PIRSF" id="PIRSF009320">
    <property type="entry name" value="Nuc_binding_HP_1000"/>
    <property type="match status" value="1"/>
</dbReference>
<organism evidence="2 3">
    <name type="scientific">Thermococcus barophilus</name>
    <dbReference type="NCBI Taxonomy" id="55802"/>
    <lineage>
        <taxon>Archaea</taxon>
        <taxon>Methanobacteriati</taxon>
        <taxon>Methanobacteriota</taxon>
        <taxon>Thermococci</taxon>
        <taxon>Thermococcales</taxon>
        <taxon>Thermococcaceae</taxon>
        <taxon>Thermococcus</taxon>
    </lineage>
</organism>
<feature type="domain" description="AAA" evidence="1">
    <location>
        <begin position="2"/>
        <end position="178"/>
    </location>
</feature>
<dbReference type="SUPFAM" id="SSF52540">
    <property type="entry name" value="P-loop containing nucleoside triphosphate hydrolases"/>
    <property type="match status" value="1"/>
</dbReference>
<dbReference type="FunFam" id="3.40.50.300:FF:000285">
    <property type="entry name" value="Sporulation initiation inhibitor Soj"/>
    <property type="match status" value="1"/>
</dbReference>
<dbReference type="RefSeq" id="WP_013467559.1">
    <property type="nucleotide sequence ID" value="NZ_CP013050.1"/>
</dbReference>
<name>A0A0S1XCD0_THEBA</name>
<dbReference type="CDD" id="cd02042">
    <property type="entry name" value="ParAB_family"/>
    <property type="match status" value="1"/>
</dbReference>
<dbReference type="OMA" id="MRVWAVA"/>
<evidence type="ECO:0000313" key="2">
    <source>
        <dbReference type="EMBL" id="ALM75441.1"/>
    </source>
</evidence>
<dbReference type="STRING" id="55802.TBCH5v1_1526"/>
<dbReference type="InterPro" id="IPR025669">
    <property type="entry name" value="AAA_dom"/>
</dbReference>
<proteinExistence type="predicted"/>
<sequence>MAKVISIANQKGGVGKTTITMNLGFALANMGRRVLLVDIDPQFNLTFGLIGMEVLNYEDNNVGTLMTRESRVEDSIIEIRENLHLIPSHLNLSAKEIEIINAYNRERRLEKALKSVLPEYDYVLIDNPPSMGIFLVNSLTTSDYVLIPLELSYFGVIGMQLMFNLMKMIKEETNENLTLLGLIPNKFTRQTKVPATRLKELKETYPNAPLLTTIPKSVALEKAQSQGISIFEFEGDGRAAKAFLKLAKEVIALVEGER</sequence>
<reference evidence="2 3" key="1">
    <citation type="journal article" date="2016" name="Genome Announc.">
        <title>Complete genome sequence of the hyperthermophilic and piezophilic archaeon Thermococcus barophilus Ch5, capable of growth at the expense of hydrogenogenesis from carbon monoxide and formate.</title>
        <authorList>
            <person name="Oger P."/>
            <person name="Sokolova T.G."/>
            <person name="Kozhevnikova D.A."/>
            <person name="Taranov E.A."/>
            <person name="Vannier P."/>
            <person name="Lee H.S."/>
            <person name="Kwon K.K."/>
            <person name="Kang S.G."/>
            <person name="Lee J.H."/>
            <person name="Bonch-Osmolovskaya E.A."/>
            <person name="Lebedinsky A.V."/>
        </authorList>
    </citation>
    <scope>NUCLEOTIDE SEQUENCE [LARGE SCALE GENOMIC DNA]</scope>
    <source>
        <strain evidence="3">Ch5</strain>
    </source>
</reference>
<dbReference type="Proteomes" id="UP000066042">
    <property type="component" value="Chromosome"/>
</dbReference>
<dbReference type="PANTHER" id="PTHR13696">
    <property type="entry name" value="P-LOOP CONTAINING NUCLEOSIDE TRIPHOSPHATE HYDROLASE"/>
    <property type="match status" value="1"/>
</dbReference>
<evidence type="ECO:0000313" key="3">
    <source>
        <dbReference type="Proteomes" id="UP000066042"/>
    </source>
</evidence>
<dbReference type="InterPro" id="IPR027417">
    <property type="entry name" value="P-loop_NTPase"/>
</dbReference>
<dbReference type="Gene3D" id="3.40.50.300">
    <property type="entry name" value="P-loop containing nucleotide triphosphate hydrolases"/>
    <property type="match status" value="1"/>
</dbReference>
<dbReference type="AlphaFoldDB" id="A0A0S1XCD0"/>